<dbReference type="PANTHER" id="PTHR45626">
    <property type="entry name" value="TRANSCRIPTION TERMINATION FACTOR 2-RELATED"/>
    <property type="match status" value="1"/>
</dbReference>
<dbReference type="EMBL" id="JAHFXS010001124">
    <property type="protein sequence ID" value="KAG9979478.1"/>
    <property type="molecule type" value="Genomic_DNA"/>
</dbReference>
<evidence type="ECO:0000256" key="10">
    <source>
        <dbReference type="SAM" id="MobiDB-lite"/>
    </source>
</evidence>
<reference evidence="14" key="2">
    <citation type="submission" date="2021-08" db="EMBL/GenBank/DDBJ databases">
        <authorList>
            <person name="Gostincar C."/>
            <person name="Sun X."/>
            <person name="Song Z."/>
            <person name="Gunde-Cimerman N."/>
        </authorList>
    </citation>
    <scope>NUCLEOTIDE SEQUENCE</scope>
    <source>
        <strain evidence="14">EXF-9298</strain>
    </source>
</reference>
<dbReference type="PROSITE" id="PS00518">
    <property type="entry name" value="ZF_RING_1"/>
    <property type="match status" value="1"/>
</dbReference>
<dbReference type="GO" id="GO:0008094">
    <property type="term" value="F:ATP-dependent activity, acting on DNA"/>
    <property type="evidence" value="ECO:0007669"/>
    <property type="project" value="TreeGrafter"/>
</dbReference>
<keyword evidence="8" id="KW-0067">ATP-binding</keyword>
<dbReference type="GO" id="GO:0008270">
    <property type="term" value="F:zinc ion binding"/>
    <property type="evidence" value="ECO:0007669"/>
    <property type="project" value="UniProtKB-KW"/>
</dbReference>
<dbReference type="InterPro" id="IPR000330">
    <property type="entry name" value="SNF2_N"/>
</dbReference>
<dbReference type="GO" id="GO:0016787">
    <property type="term" value="F:hydrolase activity"/>
    <property type="evidence" value="ECO:0007669"/>
    <property type="project" value="UniProtKB-KW"/>
</dbReference>
<feature type="non-terminal residue" evidence="14">
    <location>
        <position position="1"/>
    </location>
</feature>
<keyword evidence="3" id="KW-0547">Nucleotide-binding</keyword>
<keyword evidence="2" id="KW-0479">Metal-binding</keyword>
<dbReference type="InterPro" id="IPR017907">
    <property type="entry name" value="Znf_RING_CS"/>
</dbReference>
<keyword evidence="15" id="KW-1185">Reference proteome</keyword>
<dbReference type="Gene3D" id="3.30.40.10">
    <property type="entry name" value="Zinc/RING finger domain, C3HC4 (zinc finger)"/>
    <property type="match status" value="1"/>
</dbReference>
<feature type="region of interest" description="Disordered" evidence="10">
    <location>
        <begin position="438"/>
        <end position="472"/>
    </location>
</feature>
<sequence>MDTESETEQELLKQQQQFAAKLQAEDARMQAEEEPFADIEWRYNQASGALLSAMRTGGIDPEEQEFFNQLQEQYESAKAKQEELEKSGARTDPGDERQRVASPPIFVQQDETYHDEEYGAANVSIGSKRKRAEAPKGLTKTYKPDGMTETIKQSLKRLIADAPVDKKQAAIRDSARVLHAIKQFPAGNVKYFEEGTWLVEGVITPIKTHQLISAGWMNERETIAGGPKGGILADMMGLGKTLSSLTSMIYGQLSVGPRGSKTNLVVVPKSLKDQWYSEARKKTVDPTSEAGLGLRHIITYSPEASSEAQMLAFKGADLVIATYTELSSAFRGIKYSSDMSDASDAEKEEYFEKNIRSTLPAIFRYKFRAIYLDEGHLIRNVKTLCATTCQKLMSKYRWILTGTPMTNDPTDLYSVLTFISHPKVSEFTFKEFKAKYNGKKKKDKNHKSNKDVKKGRGDRSGKKLKNDKGEKNEKDEKKAIDFEWVGTLLHESMRSWKYEDELFGHQLTKIPDPIIKDVSRELSVPERVIYSIVWKRLRQLAEEKADEDDDDDDDNTAKTQKFVAGLLTVLRQMTGHVLLIRPEIFKYLTDDDMTAIYEEIYNPETTKQTDPTKTSTDQNPASSPEPGLDPHADDYIMALRELQRNTTCVVCQQRATDLRWAACNHAYCYKCLEHQMHLAAEKGLRSALCEVCKLPLDHFTNETEDEKNQKSRWLNNNSRVIPSTKSSVVVELIRSWRDPLTGNSQAKVVVLTSFKESHKLLAATFKEQQWKFTALTSEMSIAERNESVCRFINEADTFVMLATSGVGATGLNLMVAKYLINYDHYFNESTESQARGRVYRIGQQEETTIVSLTVKGTIDERLIDIKQKKIENIDKVMDSSNKKTIKALLKMFERARKTNDIVELDQEDGI</sequence>
<dbReference type="InterPro" id="IPR050628">
    <property type="entry name" value="SNF2_RAD54_helicase_TF"/>
</dbReference>
<dbReference type="SMART" id="SM00487">
    <property type="entry name" value="DEXDc"/>
    <property type="match status" value="1"/>
</dbReference>
<dbReference type="Proteomes" id="UP000729357">
    <property type="component" value="Unassembled WGS sequence"/>
</dbReference>
<evidence type="ECO:0000259" key="12">
    <source>
        <dbReference type="PROSITE" id="PS51192"/>
    </source>
</evidence>
<feature type="domain" description="RING-type" evidence="11">
    <location>
        <begin position="648"/>
        <end position="693"/>
    </location>
</feature>
<feature type="region of interest" description="Disordered" evidence="10">
    <location>
        <begin position="63"/>
        <end position="98"/>
    </location>
</feature>
<feature type="compositionally biased region" description="Basic and acidic residues" evidence="10">
    <location>
        <begin position="446"/>
        <end position="472"/>
    </location>
</feature>
<dbReference type="InterPro" id="IPR049730">
    <property type="entry name" value="SNF2/RAD54-like_C"/>
</dbReference>
<evidence type="ECO:0000256" key="9">
    <source>
        <dbReference type="PROSITE-ProRule" id="PRU00175"/>
    </source>
</evidence>
<gene>
    <name evidence="14" type="ORF">KCU98_g8753</name>
</gene>
<dbReference type="GO" id="GO:0005634">
    <property type="term" value="C:nucleus"/>
    <property type="evidence" value="ECO:0007669"/>
    <property type="project" value="TreeGrafter"/>
</dbReference>
<keyword evidence="7" id="KW-0862">Zinc</keyword>
<dbReference type="SUPFAM" id="SSF57850">
    <property type="entry name" value="RING/U-box"/>
    <property type="match status" value="1"/>
</dbReference>
<feature type="compositionally biased region" description="Basic and acidic residues" evidence="10">
    <location>
        <begin position="75"/>
        <end position="98"/>
    </location>
</feature>
<keyword evidence="4 9" id="KW-0863">Zinc-finger</keyword>
<dbReference type="AlphaFoldDB" id="A0A9P8FQI0"/>
<dbReference type="Pfam" id="PF00271">
    <property type="entry name" value="Helicase_C"/>
    <property type="match status" value="1"/>
</dbReference>
<evidence type="ECO:0000256" key="8">
    <source>
        <dbReference type="ARBA" id="ARBA00022840"/>
    </source>
</evidence>
<comment type="caution">
    <text evidence="14">The sequence shown here is derived from an EMBL/GenBank/DDBJ whole genome shotgun (WGS) entry which is preliminary data.</text>
</comment>
<dbReference type="PANTHER" id="PTHR45626:SF17">
    <property type="entry name" value="HELICASE-LIKE TRANSCRIPTION FACTOR"/>
    <property type="match status" value="1"/>
</dbReference>
<feature type="domain" description="Helicase ATP-binding" evidence="12">
    <location>
        <begin position="221"/>
        <end position="422"/>
    </location>
</feature>
<evidence type="ECO:0000313" key="15">
    <source>
        <dbReference type="Proteomes" id="UP000729357"/>
    </source>
</evidence>
<comment type="similarity">
    <text evidence="1">Belongs to the SNF2/RAD54 helicase family.</text>
</comment>
<organism evidence="14 15">
    <name type="scientific">Aureobasidium melanogenum</name>
    <name type="common">Aureobasidium pullulans var. melanogenum</name>
    <dbReference type="NCBI Taxonomy" id="46634"/>
    <lineage>
        <taxon>Eukaryota</taxon>
        <taxon>Fungi</taxon>
        <taxon>Dikarya</taxon>
        <taxon>Ascomycota</taxon>
        <taxon>Pezizomycotina</taxon>
        <taxon>Dothideomycetes</taxon>
        <taxon>Dothideomycetidae</taxon>
        <taxon>Dothideales</taxon>
        <taxon>Saccotheciaceae</taxon>
        <taxon>Aureobasidium</taxon>
    </lineage>
</organism>
<evidence type="ECO:0000259" key="13">
    <source>
        <dbReference type="PROSITE" id="PS51194"/>
    </source>
</evidence>
<dbReference type="InterPro" id="IPR027417">
    <property type="entry name" value="P-loop_NTPase"/>
</dbReference>
<dbReference type="Gene3D" id="3.40.50.10810">
    <property type="entry name" value="Tandem AAA-ATPase domain"/>
    <property type="match status" value="1"/>
</dbReference>
<dbReference type="CDD" id="cd18008">
    <property type="entry name" value="DEXDc_SHPRH-like"/>
    <property type="match status" value="1"/>
</dbReference>
<evidence type="ECO:0000256" key="6">
    <source>
        <dbReference type="ARBA" id="ARBA00022806"/>
    </source>
</evidence>
<dbReference type="PROSITE" id="PS50089">
    <property type="entry name" value="ZF_RING_2"/>
    <property type="match status" value="1"/>
</dbReference>
<evidence type="ECO:0000313" key="14">
    <source>
        <dbReference type="EMBL" id="KAG9979478.1"/>
    </source>
</evidence>
<evidence type="ECO:0000256" key="4">
    <source>
        <dbReference type="ARBA" id="ARBA00022771"/>
    </source>
</evidence>
<keyword evidence="6" id="KW-0347">Helicase</keyword>
<dbReference type="Pfam" id="PF00176">
    <property type="entry name" value="SNF2-rel_dom"/>
    <property type="match status" value="1"/>
</dbReference>
<dbReference type="GO" id="GO:0005524">
    <property type="term" value="F:ATP binding"/>
    <property type="evidence" value="ECO:0007669"/>
    <property type="project" value="UniProtKB-KW"/>
</dbReference>
<dbReference type="InterPro" id="IPR038718">
    <property type="entry name" value="SNF2-like_sf"/>
</dbReference>
<evidence type="ECO:0000256" key="3">
    <source>
        <dbReference type="ARBA" id="ARBA00022741"/>
    </source>
</evidence>
<evidence type="ECO:0000256" key="1">
    <source>
        <dbReference type="ARBA" id="ARBA00007025"/>
    </source>
</evidence>
<dbReference type="PROSITE" id="PS51192">
    <property type="entry name" value="HELICASE_ATP_BIND_1"/>
    <property type="match status" value="1"/>
</dbReference>
<evidence type="ECO:0000256" key="2">
    <source>
        <dbReference type="ARBA" id="ARBA00022723"/>
    </source>
</evidence>
<dbReference type="InterPro" id="IPR001841">
    <property type="entry name" value="Znf_RING"/>
</dbReference>
<dbReference type="GO" id="GO:0006281">
    <property type="term" value="P:DNA repair"/>
    <property type="evidence" value="ECO:0007669"/>
    <property type="project" value="TreeGrafter"/>
</dbReference>
<dbReference type="InterPro" id="IPR013083">
    <property type="entry name" value="Znf_RING/FYVE/PHD"/>
</dbReference>
<evidence type="ECO:0000256" key="7">
    <source>
        <dbReference type="ARBA" id="ARBA00022833"/>
    </source>
</evidence>
<dbReference type="CDD" id="cd18793">
    <property type="entry name" value="SF2_C_SNF"/>
    <property type="match status" value="1"/>
</dbReference>
<feature type="domain" description="Helicase C-terminal" evidence="13">
    <location>
        <begin position="728"/>
        <end position="881"/>
    </location>
</feature>
<dbReference type="PROSITE" id="PS51194">
    <property type="entry name" value="HELICASE_CTER"/>
    <property type="match status" value="1"/>
</dbReference>
<dbReference type="SMART" id="SM00490">
    <property type="entry name" value="HELICc"/>
    <property type="match status" value="1"/>
</dbReference>
<accession>A0A9P8FQI0</accession>
<feature type="compositionally biased region" description="Low complexity" evidence="10">
    <location>
        <begin position="605"/>
        <end position="618"/>
    </location>
</feature>
<keyword evidence="5 14" id="KW-0378">Hydrolase</keyword>
<dbReference type="GO" id="GO:0004386">
    <property type="term" value="F:helicase activity"/>
    <property type="evidence" value="ECO:0007669"/>
    <property type="project" value="UniProtKB-KW"/>
</dbReference>
<evidence type="ECO:0000256" key="5">
    <source>
        <dbReference type="ARBA" id="ARBA00022801"/>
    </source>
</evidence>
<feature type="region of interest" description="Disordered" evidence="10">
    <location>
        <begin position="601"/>
        <end position="630"/>
    </location>
</feature>
<name>A0A9P8FQI0_AURME</name>
<dbReference type="InterPro" id="IPR014001">
    <property type="entry name" value="Helicase_ATP-bd"/>
</dbReference>
<dbReference type="SUPFAM" id="SSF52540">
    <property type="entry name" value="P-loop containing nucleoside triphosphate hydrolases"/>
    <property type="match status" value="2"/>
</dbReference>
<protein>
    <submittedName>
        <fullName evidence="14">P-loop containing nucleoside triphosphate hydrolase protein</fullName>
    </submittedName>
</protein>
<dbReference type="Gene3D" id="3.40.50.300">
    <property type="entry name" value="P-loop containing nucleotide triphosphate hydrolases"/>
    <property type="match status" value="1"/>
</dbReference>
<proteinExistence type="inferred from homology"/>
<reference evidence="14" key="1">
    <citation type="journal article" date="2021" name="J Fungi (Basel)">
        <title>Virulence traits and population genomics of the black yeast Aureobasidium melanogenum.</title>
        <authorList>
            <person name="Cernosa A."/>
            <person name="Sun X."/>
            <person name="Gostincar C."/>
            <person name="Fang C."/>
            <person name="Gunde-Cimerman N."/>
            <person name="Song Z."/>
        </authorList>
    </citation>
    <scope>NUCLEOTIDE SEQUENCE</scope>
    <source>
        <strain evidence="14">EXF-9298</strain>
    </source>
</reference>
<evidence type="ECO:0000259" key="11">
    <source>
        <dbReference type="PROSITE" id="PS50089"/>
    </source>
</evidence>
<dbReference type="SMART" id="SM00184">
    <property type="entry name" value="RING"/>
    <property type="match status" value="1"/>
</dbReference>
<dbReference type="InterPro" id="IPR001650">
    <property type="entry name" value="Helicase_C-like"/>
</dbReference>